<evidence type="ECO:0000313" key="2">
    <source>
        <dbReference type="EMBL" id="VDK23496.1"/>
    </source>
</evidence>
<keyword evidence="3" id="KW-1185">Reference proteome</keyword>
<evidence type="ECO:0000256" key="1">
    <source>
        <dbReference type="SAM" id="MobiDB-lite"/>
    </source>
</evidence>
<feature type="region of interest" description="Disordered" evidence="1">
    <location>
        <begin position="145"/>
        <end position="196"/>
    </location>
</feature>
<accession>A0A0M3JA42</accession>
<reference evidence="2 3" key="2">
    <citation type="submission" date="2018-11" db="EMBL/GenBank/DDBJ databases">
        <authorList>
            <consortium name="Pathogen Informatics"/>
        </authorList>
    </citation>
    <scope>NUCLEOTIDE SEQUENCE [LARGE SCALE GENOMIC DNA]</scope>
</reference>
<gene>
    <name evidence="2" type="ORF">ASIM_LOCUS4278</name>
</gene>
<evidence type="ECO:0000313" key="3">
    <source>
        <dbReference type="Proteomes" id="UP000267096"/>
    </source>
</evidence>
<reference evidence="4" key="1">
    <citation type="submission" date="2017-02" db="UniProtKB">
        <authorList>
            <consortium name="WormBaseParasite"/>
        </authorList>
    </citation>
    <scope>IDENTIFICATION</scope>
</reference>
<dbReference type="AlphaFoldDB" id="A0A0M3JA42"/>
<dbReference type="Proteomes" id="UP000267096">
    <property type="component" value="Unassembled WGS sequence"/>
</dbReference>
<protein>
    <submittedName>
        <fullName evidence="2 4">Uncharacterized protein</fullName>
    </submittedName>
</protein>
<dbReference type="WBParaSite" id="ASIM_0000446201-mRNA-1">
    <property type="protein sequence ID" value="ASIM_0000446201-mRNA-1"/>
    <property type="gene ID" value="ASIM_0000446201"/>
</dbReference>
<sequence>MLANGGGTLAASGGCVAGTAPQTTSIFSPSNGNGTTNGMTAAQAAAASVAADLASLFGTAGIPSAINCASPGSSGGGGGAGATAQLASLFDPSSAALSSHLSAAAAFNPLAGMTDAATLLQLSQLFAAQQQHSIVQQLHAVQQQHQQNIQNHQHHQSQQQQQQQLQQIQQQQQQQSIQHTNLIPQPHQQQQPQNTP</sequence>
<dbReference type="EMBL" id="UYRR01007317">
    <property type="protein sequence ID" value="VDK23496.1"/>
    <property type="molecule type" value="Genomic_DNA"/>
</dbReference>
<evidence type="ECO:0000313" key="4">
    <source>
        <dbReference type="WBParaSite" id="ASIM_0000446201-mRNA-1"/>
    </source>
</evidence>
<organism evidence="4">
    <name type="scientific">Anisakis simplex</name>
    <name type="common">Herring worm</name>
    <dbReference type="NCBI Taxonomy" id="6269"/>
    <lineage>
        <taxon>Eukaryota</taxon>
        <taxon>Metazoa</taxon>
        <taxon>Ecdysozoa</taxon>
        <taxon>Nematoda</taxon>
        <taxon>Chromadorea</taxon>
        <taxon>Rhabditida</taxon>
        <taxon>Spirurina</taxon>
        <taxon>Ascaridomorpha</taxon>
        <taxon>Ascaridoidea</taxon>
        <taxon>Anisakidae</taxon>
        <taxon>Anisakis</taxon>
        <taxon>Anisakis simplex complex</taxon>
    </lineage>
</organism>
<proteinExistence type="predicted"/>
<name>A0A0M3JA42_ANISI</name>